<dbReference type="GeneID" id="301034965"/>
<gene>
    <name evidence="8" type="ORF">PMC74_12320</name>
</gene>
<feature type="transmembrane region" description="Helical" evidence="6">
    <location>
        <begin position="282"/>
        <end position="301"/>
    </location>
</feature>
<dbReference type="PANTHER" id="PTHR43124:SF10">
    <property type="entry name" value="PURINE EFFLUX PUMP PBUE"/>
    <property type="match status" value="1"/>
</dbReference>
<organism evidence="8 9">
    <name type="scientific">Pseudomonas capeferrum</name>
    <dbReference type="NCBI Taxonomy" id="1495066"/>
    <lineage>
        <taxon>Bacteria</taxon>
        <taxon>Pseudomonadati</taxon>
        <taxon>Pseudomonadota</taxon>
        <taxon>Gammaproteobacteria</taxon>
        <taxon>Pseudomonadales</taxon>
        <taxon>Pseudomonadaceae</taxon>
        <taxon>Pseudomonas</taxon>
    </lineage>
</organism>
<evidence type="ECO:0000313" key="8">
    <source>
        <dbReference type="EMBL" id="WCI02622.1"/>
    </source>
</evidence>
<dbReference type="Gene3D" id="1.20.1250.20">
    <property type="entry name" value="MFS general substrate transporter like domains"/>
    <property type="match status" value="1"/>
</dbReference>
<sequence>MTAVERPPLGLATNRRATLGTLILATSAFLIVTTEFLMVGLLPGLARDLDVSISSAGQLITLFAFTVMLAGPPLTAALAHLDRRKLFAAILALFAAANALAAIAPNIWVLAVARFLPALALPVFWGTASETAARMVSADRQGQAVAQVYLGISAALLLGIPLGTLAANAIGWRGAFWVLAAASALMAFAVLAWMPAVARQPKVDFSQQARIFREPIFLANVALSVLVFTAMFIAYTYLADMLERTAGVATADVGWWLMGFGAIGLLGNWLGGRAVRQSPIKATALFLALLGVGMAAFSPLASAPVTLWAALALWGIANTALYPICQVRVMNAVSHSQALAGTTNVSAANAGIGLGALLGGLVIPAFGVSSLGYVAAGVALLAMLCVPGVARLQARAEHMAVQPG</sequence>
<evidence type="ECO:0000256" key="2">
    <source>
        <dbReference type="ARBA" id="ARBA00022475"/>
    </source>
</evidence>
<reference evidence="8 9" key="1">
    <citation type="journal article" date="2020" name="Front. Microbiol.">
        <title>Toward Biorecycling: Isolation of a Soil Bacterium That Grows on a Polyurethane Oligomer and Monomer.</title>
        <authorList>
            <person name="Espinosa M.J.C."/>
            <person name="Blanco A.C."/>
            <person name="Schmidgall T."/>
            <person name="Atanasoff-Kardjalieff A.K."/>
            <person name="Kappelmeyer U."/>
            <person name="Tischler D."/>
            <person name="Pieper D.H."/>
            <person name="Heipieper H.J."/>
            <person name="Eberlein C."/>
        </authorList>
    </citation>
    <scope>NUCLEOTIDE SEQUENCE [LARGE SCALE GENOMIC DNA]</scope>
    <source>
        <strain evidence="8 9">TDA1</strain>
    </source>
</reference>
<evidence type="ECO:0000256" key="5">
    <source>
        <dbReference type="ARBA" id="ARBA00023136"/>
    </source>
</evidence>
<comment type="subcellular location">
    <subcellularLocation>
        <location evidence="1">Cell membrane</location>
        <topology evidence="1">Multi-pass membrane protein</topology>
    </subcellularLocation>
</comment>
<dbReference type="InterPro" id="IPR050189">
    <property type="entry name" value="MFS_Efflux_Transporters"/>
</dbReference>
<dbReference type="EMBL" id="CP116669">
    <property type="protein sequence ID" value="WCI02622.1"/>
    <property type="molecule type" value="Genomic_DNA"/>
</dbReference>
<dbReference type="InterPro" id="IPR020846">
    <property type="entry name" value="MFS_dom"/>
</dbReference>
<feature type="transmembrane region" description="Helical" evidence="6">
    <location>
        <begin position="176"/>
        <end position="196"/>
    </location>
</feature>
<feature type="transmembrane region" description="Helical" evidence="6">
    <location>
        <begin position="115"/>
        <end position="136"/>
    </location>
</feature>
<keyword evidence="3 6" id="KW-0812">Transmembrane</keyword>
<protein>
    <submittedName>
        <fullName evidence="8">MFS transporter</fullName>
    </submittedName>
</protein>
<feature type="transmembrane region" description="Helical" evidence="6">
    <location>
        <begin position="372"/>
        <end position="390"/>
    </location>
</feature>
<feature type="transmembrane region" description="Helical" evidence="6">
    <location>
        <begin position="346"/>
        <end position="366"/>
    </location>
</feature>
<evidence type="ECO:0000313" key="9">
    <source>
        <dbReference type="Proteomes" id="UP001214301"/>
    </source>
</evidence>
<feature type="transmembrane region" description="Helical" evidence="6">
    <location>
        <begin position="86"/>
        <end position="109"/>
    </location>
</feature>
<dbReference type="PROSITE" id="PS50850">
    <property type="entry name" value="MFS"/>
    <property type="match status" value="1"/>
</dbReference>
<feature type="transmembrane region" description="Helical" evidence="6">
    <location>
        <begin position="217"/>
        <end position="238"/>
    </location>
</feature>
<dbReference type="SUPFAM" id="SSF103473">
    <property type="entry name" value="MFS general substrate transporter"/>
    <property type="match status" value="1"/>
</dbReference>
<accession>A0ABY7RGB6</accession>
<dbReference type="PANTHER" id="PTHR43124">
    <property type="entry name" value="PURINE EFFLUX PUMP PBUE"/>
    <property type="match status" value="1"/>
</dbReference>
<evidence type="ECO:0000256" key="4">
    <source>
        <dbReference type="ARBA" id="ARBA00022989"/>
    </source>
</evidence>
<keyword evidence="5 6" id="KW-0472">Membrane</keyword>
<dbReference type="RefSeq" id="WP_033697786.1">
    <property type="nucleotide sequence ID" value="NZ_CP116669.1"/>
</dbReference>
<feature type="domain" description="Major facilitator superfamily (MFS) profile" evidence="7">
    <location>
        <begin position="20"/>
        <end position="394"/>
    </location>
</feature>
<dbReference type="InterPro" id="IPR036259">
    <property type="entry name" value="MFS_trans_sf"/>
</dbReference>
<proteinExistence type="predicted"/>
<dbReference type="CDD" id="cd17324">
    <property type="entry name" value="MFS_NepI_like"/>
    <property type="match status" value="1"/>
</dbReference>
<keyword evidence="9" id="KW-1185">Reference proteome</keyword>
<dbReference type="Pfam" id="PF07690">
    <property type="entry name" value="MFS_1"/>
    <property type="match status" value="1"/>
</dbReference>
<evidence type="ECO:0000256" key="3">
    <source>
        <dbReference type="ARBA" id="ARBA00022692"/>
    </source>
</evidence>
<keyword evidence="4 6" id="KW-1133">Transmembrane helix</keyword>
<feature type="transmembrane region" description="Helical" evidence="6">
    <location>
        <begin position="21"/>
        <end position="46"/>
    </location>
</feature>
<keyword evidence="2" id="KW-1003">Cell membrane</keyword>
<dbReference type="Proteomes" id="UP001214301">
    <property type="component" value="Chromosome"/>
</dbReference>
<evidence type="ECO:0000259" key="7">
    <source>
        <dbReference type="PROSITE" id="PS50850"/>
    </source>
</evidence>
<dbReference type="InterPro" id="IPR011701">
    <property type="entry name" value="MFS"/>
</dbReference>
<feature type="transmembrane region" description="Helical" evidence="6">
    <location>
        <begin position="307"/>
        <end position="325"/>
    </location>
</feature>
<evidence type="ECO:0000256" key="6">
    <source>
        <dbReference type="SAM" id="Phobius"/>
    </source>
</evidence>
<name>A0ABY7RGB6_9PSED</name>
<evidence type="ECO:0000256" key="1">
    <source>
        <dbReference type="ARBA" id="ARBA00004651"/>
    </source>
</evidence>
<feature type="transmembrane region" description="Helical" evidence="6">
    <location>
        <begin position="253"/>
        <end position="270"/>
    </location>
</feature>
<feature type="transmembrane region" description="Helical" evidence="6">
    <location>
        <begin position="58"/>
        <end position="79"/>
    </location>
</feature>
<feature type="transmembrane region" description="Helical" evidence="6">
    <location>
        <begin position="148"/>
        <end position="170"/>
    </location>
</feature>